<dbReference type="NCBIfam" id="TIGR00296">
    <property type="entry name" value="TIGR00296 family protein"/>
    <property type="match status" value="1"/>
</dbReference>
<gene>
    <name evidence="2" type="ORF">CANCADRAFT_12727</name>
</gene>
<organism evidence="2 3">
    <name type="scientific">Tortispora caseinolytica NRRL Y-17796</name>
    <dbReference type="NCBI Taxonomy" id="767744"/>
    <lineage>
        <taxon>Eukaryota</taxon>
        <taxon>Fungi</taxon>
        <taxon>Dikarya</taxon>
        <taxon>Ascomycota</taxon>
        <taxon>Saccharomycotina</taxon>
        <taxon>Trigonopsidomycetes</taxon>
        <taxon>Trigonopsidales</taxon>
        <taxon>Trigonopsidaceae</taxon>
        <taxon>Tortispora</taxon>
    </lineage>
</organism>
<dbReference type="OrthoDB" id="24630at2759"/>
<evidence type="ECO:0000259" key="1">
    <source>
        <dbReference type="PROSITE" id="PS51112"/>
    </source>
</evidence>
<sequence length="161" mass="18065">VSSTVNESPLFVTYDTMPGDDLRGCIGTFSELPIEQGLREYALIAALRDHRFSPIAESELPSLKVSVTLLTDFEDANDPLDWIVGENGIQIYFNYNGRRLSATFLPDVASTYNWTKDETLQHLVRKAGFGGNPKQWPTLGIKLVRYKGAKASLLYSEYEKI</sequence>
<feature type="non-terminal residue" evidence="2">
    <location>
        <position position="1"/>
    </location>
</feature>
<dbReference type="InterPro" id="IPR002733">
    <property type="entry name" value="AMMECR1_domain"/>
</dbReference>
<dbReference type="EMBL" id="KV453841">
    <property type="protein sequence ID" value="ODV92901.1"/>
    <property type="molecule type" value="Genomic_DNA"/>
</dbReference>
<name>A0A1E4TMC8_9ASCO</name>
<dbReference type="PROSITE" id="PS51112">
    <property type="entry name" value="AMMECR1"/>
    <property type="match status" value="1"/>
</dbReference>
<reference evidence="3" key="1">
    <citation type="submission" date="2016-02" db="EMBL/GenBank/DDBJ databases">
        <title>Comparative genomics of biotechnologically important yeasts.</title>
        <authorList>
            <consortium name="DOE Joint Genome Institute"/>
            <person name="Riley R."/>
            <person name="Haridas S."/>
            <person name="Wolfe K.H."/>
            <person name="Lopes M.R."/>
            <person name="Hittinger C.T."/>
            <person name="Goker M."/>
            <person name="Salamov A."/>
            <person name="Wisecaver J."/>
            <person name="Long T.M."/>
            <person name="Aerts A.L."/>
            <person name="Barry K."/>
            <person name="Choi C."/>
            <person name="Clum A."/>
            <person name="Coughlan A.Y."/>
            <person name="Deshpande S."/>
            <person name="Douglass A.P."/>
            <person name="Hanson S.J."/>
            <person name="Klenk H.-P."/>
            <person name="Labutti K."/>
            <person name="Lapidus A."/>
            <person name="Lindquist E."/>
            <person name="Lipzen A."/>
            <person name="Meier-Kolthoff J.P."/>
            <person name="Ohm R.A."/>
            <person name="Otillar R.P."/>
            <person name="Pangilinan J."/>
            <person name="Peng Y."/>
            <person name="Rokas A."/>
            <person name="Rosa C.A."/>
            <person name="Scheuner C."/>
            <person name="Sibirny A.A."/>
            <person name="Slot J.C."/>
            <person name="Stielow J.B."/>
            <person name="Sun H."/>
            <person name="Kurtzman C.P."/>
            <person name="Blackwell M."/>
            <person name="Jeffries T.W."/>
            <person name="Grigoriev I.V."/>
        </authorList>
    </citation>
    <scope>NUCLEOTIDE SEQUENCE [LARGE SCALE GENOMIC DNA]</scope>
    <source>
        <strain evidence="3">NRRL Y-17796</strain>
    </source>
</reference>
<dbReference type="SUPFAM" id="SSF143447">
    <property type="entry name" value="AMMECR1-like"/>
    <property type="match status" value="1"/>
</dbReference>
<dbReference type="InterPro" id="IPR027485">
    <property type="entry name" value="AMMECR1_N"/>
</dbReference>
<evidence type="ECO:0000313" key="2">
    <source>
        <dbReference type="EMBL" id="ODV92901.1"/>
    </source>
</evidence>
<dbReference type="InterPro" id="IPR036071">
    <property type="entry name" value="AMMECR1_dom_sf"/>
</dbReference>
<dbReference type="PANTHER" id="PTHR13016:SF0">
    <property type="entry name" value="AMME SYNDROME CANDIDATE GENE 1 PROTEIN"/>
    <property type="match status" value="1"/>
</dbReference>
<keyword evidence="3" id="KW-1185">Reference proteome</keyword>
<evidence type="ECO:0000313" key="3">
    <source>
        <dbReference type="Proteomes" id="UP000095023"/>
    </source>
</evidence>
<protein>
    <recommendedName>
        <fullName evidence="1">AMMECR1 domain-containing protein</fullName>
    </recommendedName>
</protein>
<proteinExistence type="predicted"/>
<dbReference type="AlphaFoldDB" id="A0A1E4TMC8"/>
<dbReference type="Gene3D" id="3.30.1490.150">
    <property type="entry name" value="Hypothetical protein ph0010, domain 2"/>
    <property type="match status" value="1"/>
</dbReference>
<accession>A0A1E4TMC8</accession>
<dbReference type="PANTHER" id="PTHR13016">
    <property type="entry name" value="AMMECR1 HOMOLOG"/>
    <property type="match status" value="1"/>
</dbReference>
<dbReference type="Proteomes" id="UP000095023">
    <property type="component" value="Unassembled WGS sequence"/>
</dbReference>
<dbReference type="InterPro" id="IPR023473">
    <property type="entry name" value="AMMECR1"/>
</dbReference>
<dbReference type="Pfam" id="PF01871">
    <property type="entry name" value="AMMECR1"/>
    <property type="match status" value="1"/>
</dbReference>
<feature type="domain" description="AMMECR1" evidence="1">
    <location>
        <begin position="1"/>
        <end position="161"/>
    </location>
</feature>
<feature type="non-terminal residue" evidence="2">
    <location>
        <position position="161"/>
    </location>
</feature>
<dbReference type="Gene3D" id="3.30.700.20">
    <property type="entry name" value="Hypothetical protein ph0010, domain 1"/>
    <property type="match status" value="1"/>
</dbReference>